<gene>
    <name evidence="2" type="ORF">HGB44_21765</name>
</gene>
<evidence type="ECO:0000313" key="2">
    <source>
        <dbReference type="EMBL" id="NKZ00276.1"/>
    </source>
</evidence>
<dbReference type="AlphaFoldDB" id="A0A7X6MIT7"/>
<feature type="transmembrane region" description="Helical" evidence="1">
    <location>
        <begin position="144"/>
        <end position="165"/>
    </location>
</feature>
<feature type="transmembrane region" description="Helical" evidence="1">
    <location>
        <begin position="108"/>
        <end position="132"/>
    </location>
</feature>
<keyword evidence="1" id="KW-0812">Transmembrane</keyword>
<sequence length="251" mass="26524">MMLTAMSLEVRKARRLRIVLVCTAMVAAVIALSCMNLMSDSAREGFGDPAAQPWESLFMSHVLITAMTSPLLVAVLASRQVDIEHQGQGWMLSQVAGLSPGRLCRAKVAVLGPLLAVAVAVQTTLIVAAGLVAGITVPLSPGMWVQYAVCQLLVDLALLCLHVVLAARVENQLVGMAVGLIGAFCGVFSLLMPPALTYALPWGYYAVVSPLGMGEDGFVAITPGYGWLTAFLVLVALLFAAASHRFDRTEA</sequence>
<keyword evidence="1" id="KW-1133">Transmembrane helix</keyword>
<reference evidence="2 3" key="1">
    <citation type="submission" date="2020-04" db="EMBL/GenBank/DDBJ databases">
        <title>MicrobeNet Type strains.</title>
        <authorList>
            <person name="Nicholson A.C."/>
        </authorList>
    </citation>
    <scope>NUCLEOTIDE SEQUENCE [LARGE SCALE GENOMIC DNA]</scope>
    <source>
        <strain evidence="2 3">ATCC 23612</strain>
    </source>
</reference>
<protein>
    <submittedName>
        <fullName evidence="2">ABC transporter permease subunit</fullName>
    </submittedName>
</protein>
<keyword evidence="3" id="KW-1185">Reference proteome</keyword>
<organism evidence="2 3">
    <name type="scientific">Nocardiopsis alborubida</name>
    <dbReference type="NCBI Taxonomy" id="146802"/>
    <lineage>
        <taxon>Bacteria</taxon>
        <taxon>Bacillati</taxon>
        <taxon>Actinomycetota</taxon>
        <taxon>Actinomycetes</taxon>
        <taxon>Streptosporangiales</taxon>
        <taxon>Nocardiopsidaceae</taxon>
        <taxon>Nocardiopsis</taxon>
    </lineage>
</organism>
<feature type="transmembrane region" description="Helical" evidence="1">
    <location>
        <begin position="58"/>
        <end position="77"/>
    </location>
</feature>
<feature type="transmembrane region" description="Helical" evidence="1">
    <location>
        <begin position="177"/>
        <end position="204"/>
    </location>
</feature>
<dbReference type="Proteomes" id="UP000553209">
    <property type="component" value="Unassembled WGS sequence"/>
</dbReference>
<dbReference type="Pfam" id="PF12730">
    <property type="entry name" value="ABC2_membrane_4"/>
    <property type="match status" value="1"/>
</dbReference>
<evidence type="ECO:0000313" key="3">
    <source>
        <dbReference type="Proteomes" id="UP000553209"/>
    </source>
</evidence>
<feature type="transmembrane region" description="Helical" evidence="1">
    <location>
        <begin position="16"/>
        <end position="38"/>
    </location>
</feature>
<proteinExistence type="predicted"/>
<evidence type="ECO:0000256" key="1">
    <source>
        <dbReference type="SAM" id="Phobius"/>
    </source>
</evidence>
<comment type="caution">
    <text evidence="2">The sequence shown here is derived from an EMBL/GenBank/DDBJ whole genome shotgun (WGS) entry which is preliminary data.</text>
</comment>
<feature type="transmembrane region" description="Helical" evidence="1">
    <location>
        <begin position="224"/>
        <end position="242"/>
    </location>
</feature>
<accession>A0A7X6MIT7</accession>
<keyword evidence="1" id="KW-0472">Membrane</keyword>
<dbReference type="EMBL" id="JAAXPG010000022">
    <property type="protein sequence ID" value="NKZ00276.1"/>
    <property type="molecule type" value="Genomic_DNA"/>
</dbReference>
<name>A0A7X6MIT7_9ACTN</name>